<keyword evidence="2 6" id="KW-0808">Transferase</keyword>
<evidence type="ECO:0000256" key="1">
    <source>
        <dbReference type="ARBA" id="ARBA00001946"/>
    </source>
</evidence>
<feature type="compositionally biased region" description="Basic residues" evidence="8">
    <location>
        <begin position="86"/>
        <end position="101"/>
    </location>
</feature>
<gene>
    <name evidence="9" type="primary">LOC114344570</name>
</gene>
<evidence type="ECO:0000256" key="8">
    <source>
        <dbReference type="SAM" id="MobiDB-lite"/>
    </source>
</evidence>
<comment type="similarity">
    <text evidence="6">Belongs to the FPP/GGPP synthase family.</text>
</comment>
<keyword evidence="4" id="KW-0460">Magnesium</keyword>
<dbReference type="GO" id="GO:0004161">
    <property type="term" value="F:dimethylallyltranstransferase activity"/>
    <property type="evidence" value="ECO:0007669"/>
    <property type="project" value="TreeGrafter"/>
</dbReference>
<reference evidence="9" key="1">
    <citation type="submission" date="2025-08" db="UniProtKB">
        <authorList>
            <consortium name="RefSeq"/>
        </authorList>
    </citation>
    <scope>IDENTIFICATION</scope>
    <source>
        <tissue evidence="9">Whole insect</tissue>
    </source>
</reference>
<dbReference type="GO" id="GO:0045337">
    <property type="term" value="P:farnesyl diphosphate biosynthetic process"/>
    <property type="evidence" value="ECO:0007669"/>
    <property type="project" value="TreeGrafter"/>
</dbReference>
<dbReference type="InterPro" id="IPR039702">
    <property type="entry name" value="FPS1-like"/>
</dbReference>
<comment type="pathway">
    <text evidence="5">Pheromone biosynthesis.</text>
</comment>
<keyword evidence="7" id="KW-0175">Coiled coil</keyword>
<evidence type="ECO:0000256" key="4">
    <source>
        <dbReference type="ARBA" id="ARBA00022842"/>
    </source>
</evidence>
<dbReference type="RefSeq" id="XP_028151205.1">
    <property type="nucleotide sequence ID" value="XM_028295404.1"/>
</dbReference>
<name>A0A6P7H5F1_DIAVI</name>
<proteinExistence type="inferred from homology"/>
<evidence type="ECO:0000256" key="3">
    <source>
        <dbReference type="ARBA" id="ARBA00022723"/>
    </source>
</evidence>
<dbReference type="PANTHER" id="PTHR11525:SF0">
    <property type="entry name" value="FARNESYL PYROPHOSPHATE SYNTHASE"/>
    <property type="match status" value="1"/>
</dbReference>
<organism evidence="9">
    <name type="scientific">Diabrotica virgifera virgifera</name>
    <name type="common">western corn rootworm</name>
    <dbReference type="NCBI Taxonomy" id="50390"/>
    <lineage>
        <taxon>Eukaryota</taxon>
        <taxon>Metazoa</taxon>
        <taxon>Ecdysozoa</taxon>
        <taxon>Arthropoda</taxon>
        <taxon>Hexapoda</taxon>
        <taxon>Insecta</taxon>
        <taxon>Pterygota</taxon>
        <taxon>Neoptera</taxon>
        <taxon>Endopterygota</taxon>
        <taxon>Coleoptera</taxon>
        <taxon>Polyphaga</taxon>
        <taxon>Cucujiformia</taxon>
        <taxon>Chrysomeloidea</taxon>
        <taxon>Chrysomelidae</taxon>
        <taxon>Galerucinae</taxon>
        <taxon>Diabroticina</taxon>
        <taxon>Diabroticites</taxon>
        <taxon>Diabrotica</taxon>
    </lineage>
</organism>
<feature type="region of interest" description="Disordered" evidence="8">
    <location>
        <begin position="147"/>
        <end position="188"/>
    </location>
</feature>
<dbReference type="GO" id="GO:0046872">
    <property type="term" value="F:metal ion binding"/>
    <property type="evidence" value="ECO:0007669"/>
    <property type="project" value="UniProtKB-KW"/>
</dbReference>
<dbReference type="Gene3D" id="1.10.600.10">
    <property type="entry name" value="Farnesyl Diphosphate Synthase"/>
    <property type="match status" value="1"/>
</dbReference>
<dbReference type="InterPro" id="IPR000092">
    <property type="entry name" value="Polyprenyl_synt"/>
</dbReference>
<evidence type="ECO:0000313" key="9">
    <source>
        <dbReference type="RefSeq" id="XP_028151205.1"/>
    </source>
</evidence>
<feature type="compositionally biased region" description="Polar residues" evidence="8">
    <location>
        <begin position="31"/>
        <end position="78"/>
    </location>
</feature>
<evidence type="ECO:0000256" key="7">
    <source>
        <dbReference type="SAM" id="Coils"/>
    </source>
</evidence>
<protein>
    <submittedName>
        <fullName evidence="9">Uncharacterized protein LOC114344570</fullName>
    </submittedName>
</protein>
<dbReference type="GO" id="GO:0042811">
    <property type="term" value="P:pheromone biosynthetic process"/>
    <property type="evidence" value="ECO:0007669"/>
    <property type="project" value="UniProtKB-ARBA"/>
</dbReference>
<feature type="compositionally biased region" description="Acidic residues" evidence="8">
    <location>
        <begin position="168"/>
        <end position="188"/>
    </location>
</feature>
<dbReference type="InParanoid" id="A0A6P7H5F1"/>
<dbReference type="Pfam" id="PF00348">
    <property type="entry name" value="polyprenyl_synt"/>
    <property type="match status" value="1"/>
</dbReference>
<evidence type="ECO:0000256" key="5">
    <source>
        <dbReference type="ARBA" id="ARBA00033740"/>
    </source>
</evidence>
<accession>A0A6P7H5F1</accession>
<dbReference type="PANTHER" id="PTHR11525">
    <property type="entry name" value="FARNESYL-PYROPHOSPHATE SYNTHETASE"/>
    <property type="match status" value="1"/>
</dbReference>
<feature type="region of interest" description="Disordered" evidence="8">
    <location>
        <begin position="29"/>
        <end position="101"/>
    </location>
</feature>
<evidence type="ECO:0000256" key="6">
    <source>
        <dbReference type="RuleBase" id="RU004466"/>
    </source>
</evidence>
<dbReference type="InterPro" id="IPR008949">
    <property type="entry name" value="Isoprenoid_synthase_dom_sf"/>
</dbReference>
<dbReference type="SUPFAM" id="SSF48576">
    <property type="entry name" value="Terpenoid synthases"/>
    <property type="match status" value="1"/>
</dbReference>
<dbReference type="GO" id="GO:0004337">
    <property type="term" value="F:(2E,6E)-farnesyl diphosphate synthase activity"/>
    <property type="evidence" value="ECO:0007669"/>
    <property type="project" value="TreeGrafter"/>
</dbReference>
<dbReference type="GO" id="GO:0005737">
    <property type="term" value="C:cytoplasm"/>
    <property type="evidence" value="ECO:0007669"/>
    <property type="project" value="TreeGrafter"/>
</dbReference>
<comment type="cofactor">
    <cofactor evidence="1">
        <name>Mg(2+)</name>
        <dbReference type="ChEBI" id="CHEBI:18420"/>
    </cofactor>
</comment>
<feature type="coiled-coil region" evidence="7">
    <location>
        <begin position="113"/>
        <end position="141"/>
    </location>
</feature>
<evidence type="ECO:0000256" key="2">
    <source>
        <dbReference type="ARBA" id="ARBA00022679"/>
    </source>
</evidence>
<keyword evidence="3" id="KW-0479">Metal-binding</keyword>
<sequence>MQVETDSECESEAEAISHKQQLRRTLIEYKNQPSTSTGTFTTPQIIRSHSVNGDTSQNEQLQQTSKEHNNQPFSSATFASPEMIRPHPKAGPRTSTKGRKRATTKILIATPEKLALEAEVKAKKEKKLEKEQRAKIRALKRITKQKLKDLRESSSSGGSDIILPSSESEYDPNDEMQVETDSECESEAEDDEFELSVQDWVIVSFVSERNLVHRYDDVNEIFDPSYIIYPFNRIQEFHTDISEGKSSWLAIQAYNRGTSAQKKLLEENYGKNNKESIQKCYELFEDLKLKEVFLNYKEEFYNATFLKIHKEVPKILPKELFVDLLNWSMTEKP</sequence>
<dbReference type="AlphaFoldDB" id="A0A6P7H5F1"/>